<dbReference type="HOGENOM" id="CLU_3256659_0_0_6"/>
<organism evidence="1 2">
    <name type="scientific">Pseudomonas syringae pv. pisi str. 1704B</name>
    <dbReference type="NCBI Taxonomy" id="629263"/>
    <lineage>
        <taxon>Bacteria</taxon>
        <taxon>Pseudomonadati</taxon>
        <taxon>Pseudomonadota</taxon>
        <taxon>Gammaproteobacteria</taxon>
        <taxon>Pseudomonadales</taxon>
        <taxon>Pseudomonadaceae</taxon>
        <taxon>Pseudomonas</taxon>
        <taxon>Pseudomonas syringae</taxon>
    </lineage>
</organism>
<comment type="caution">
    <text evidence="1">The sequence shown here is derived from an EMBL/GenBank/DDBJ whole genome shotgun (WGS) entry which is preliminary data.</text>
</comment>
<dbReference type="Proteomes" id="UP000004986">
    <property type="component" value="Unassembled WGS sequence"/>
</dbReference>
<dbReference type="GO" id="GO:0016740">
    <property type="term" value="F:transferase activity"/>
    <property type="evidence" value="ECO:0007669"/>
    <property type="project" value="UniProtKB-KW"/>
</dbReference>
<keyword evidence="2" id="KW-1185">Reference proteome</keyword>
<gene>
    <name evidence="1" type="ORF">PSYPI_29014</name>
</gene>
<accession>F3GGD1</accession>
<evidence type="ECO:0000313" key="1">
    <source>
        <dbReference type="EMBL" id="EGH46131.1"/>
    </source>
</evidence>
<dbReference type="EMBL" id="AEAI01001498">
    <property type="protein sequence ID" value="EGH46131.1"/>
    <property type="molecule type" value="Genomic_DNA"/>
</dbReference>
<dbReference type="BioCyc" id="PSYR629263:G11X0-5240-MONOMER"/>
<sequence>MHDFAAMQGLSEWPHTHDQQRFYAKRGWRVLERIEAWGKEHYLMSRDL</sequence>
<proteinExistence type="predicted"/>
<evidence type="ECO:0000313" key="2">
    <source>
        <dbReference type="Proteomes" id="UP000004986"/>
    </source>
</evidence>
<dbReference type="AlphaFoldDB" id="F3GGD1"/>
<keyword evidence="1" id="KW-0808">Transferase</keyword>
<protein>
    <submittedName>
        <fullName evidence="1">Acetyltransferase</fullName>
    </submittedName>
</protein>
<reference evidence="1 2" key="1">
    <citation type="journal article" date="2011" name="PLoS Pathog.">
        <title>Dynamic evolution of pathogenicity revealed by sequencing and comparative genomics of 19 Pseudomonas syringae isolates.</title>
        <authorList>
            <person name="Baltrus D.A."/>
            <person name="Nishimura M.T."/>
            <person name="Romanchuk A."/>
            <person name="Chang J.H."/>
            <person name="Mukhtar M.S."/>
            <person name="Cherkis K."/>
            <person name="Roach J."/>
            <person name="Grant S.R."/>
            <person name="Jones C.D."/>
            <person name="Dangl J.L."/>
        </authorList>
    </citation>
    <scope>NUCLEOTIDE SEQUENCE [LARGE SCALE GENOMIC DNA]</scope>
    <source>
        <strain evidence="1 2">1704B</strain>
    </source>
</reference>
<dbReference type="PATRIC" id="fig|629263.4.peg.4683"/>
<name>F3GGD1_PSESJ</name>